<sequence length="130" mass="14364">MGCIGSKDDALNQDGSDADGGVPGETHRPDKATKTFSKPVWKSDETMTMEEIKSKRDVFWDTQPHYGGSREIWDALKAVCEAEDMETAKLIIESAGIIMGSADMTTYYDERGAKYDLPKYVLSFPTNLAS</sequence>
<evidence type="ECO:0000259" key="2">
    <source>
        <dbReference type="Pfam" id="PF16455"/>
    </source>
</evidence>
<accession>A0A250XMP9</accession>
<dbReference type="InterPro" id="IPR032752">
    <property type="entry name" value="DC-UbP/UBTD2_N"/>
</dbReference>
<comment type="caution">
    <text evidence="3">The sequence shown here is derived from an EMBL/GenBank/DDBJ whole genome shotgun (WGS) entry which is preliminary data.</text>
</comment>
<organism evidence="3 4">
    <name type="scientific">Chlamydomonas eustigma</name>
    <dbReference type="NCBI Taxonomy" id="1157962"/>
    <lineage>
        <taxon>Eukaryota</taxon>
        <taxon>Viridiplantae</taxon>
        <taxon>Chlorophyta</taxon>
        <taxon>core chlorophytes</taxon>
        <taxon>Chlorophyceae</taxon>
        <taxon>CS clade</taxon>
        <taxon>Chlamydomonadales</taxon>
        <taxon>Chlamydomonadaceae</taxon>
        <taxon>Chlamydomonas</taxon>
    </lineage>
</organism>
<dbReference type="AlphaFoldDB" id="A0A250XMP9"/>
<proteinExistence type="predicted"/>
<dbReference type="Pfam" id="PF16455">
    <property type="entry name" value="UBD"/>
    <property type="match status" value="1"/>
</dbReference>
<dbReference type="InterPro" id="IPR038169">
    <property type="entry name" value="DC-UbP/UBTD2_N_sf"/>
</dbReference>
<reference evidence="3 4" key="1">
    <citation type="submission" date="2017-08" db="EMBL/GenBank/DDBJ databases">
        <title>Acidophilic green algal genome provides insights into adaptation to an acidic environment.</title>
        <authorList>
            <person name="Hirooka S."/>
            <person name="Hirose Y."/>
            <person name="Kanesaki Y."/>
            <person name="Higuchi S."/>
            <person name="Fujiwara T."/>
            <person name="Onuma R."/>
            <person name="Era A."/>
            <person name="Ohbayashi R."/>
            <person name="Uzuka A."/>
            <person name="Nozaki H."/>
            <person name="Yoshikawa H."/>
            <person name="Miyagishima S.Y."/>
        </authorList>
    </citation>
    <scope>NUCLEOTIDE SEQUENCE [LARGE SCALE GENOMIC DNA]</scope>
    <source>
        <strain evidence="3 4">NIES-2499</strain>
    </source>
</reference>
<dbReference type="EMBL" id="BEGY01000123">
    <property type="protein sequence ID" value="GAX84347.1"/>
    <property type="molecule type" value="Genomic_DNA"/>
</dbReference>
<feature type="compositionally biased region" description="Basic and acidic residues" evidence="1">
    <location>
        <begin position="1"/>
        <end position="10"/>
    </location>
</feature>
<keyword evidence="4" id="KW-1185">Reference proteome</keyword>
<evidence type="ECO:0000256" key="1">
    <source>
        <dbReference type="SAM" id="MobiDB-lite"/>
    </source>
</evidence>
<feature type="domain" description="DC-UbP/UBTD2 N-terminal" evidence="2">
    <location>
        <begin position="38"/>
        <end position="129"/>
    </location>
</feature>
<evidence type="ECO:0000313" key="3">
    <source>
        <dbReference type="EMBL" id="GAX84347.1"/>
    </source>
</evidence>
<name>A0A250XMP9_9CHLO</name>
<protein>
    <recommendedName>
        <fullName evidence="2">DC-UbP/UBTD2 N-terminal domain-containing protein</fullName>
    </recommendedName>
</protein>
<dbReference type="Proteomes" id="UP000232323">
    <property type="component" value="Unassembled WGS sequence"/>
</dbReference>
<evidence type="ECO:0000313" key="4">
    <source>
        <dbReference type="Proteomes" id="UP000232323"/>
    </source>
</evidence>
<dbReference type="PANTHER" id="PTHR13609">
    <property type="entry name" value="UBIQUITIN DOMAIN CONTAINING 1 PROTEIN-RELATED"/>
    <property type="match status" value="1"/>
</dbReference>
<dbReference type="Gene3D" id="1.20.225.20">
    <property type="entry name" value="Ub domain-containing protein, DC-UbP/UBTD2, N-terminal domain"/>
    <property type="match status" value="1"/>
</dbReference>
<dbReference type="InterPro" id="IPR039869">
    <property type="entry name" value="UBTD1/2"/>
</dbReference>
<feature type="region of interest" description="Disordered" evidence="1">
    <location>
        <begin position="1"/>
        <end position="38"/>
    </location>
</feature>
<gene>
    <name evidence="3" type="ORF">CEUSTIGMA_g11769.t1</name>
</gene>
<dbReference type="OrthoDB" id="1640476at2759"/>